<evidence type="ECO:0000313" key="1">
    <source>
        <dbReference type="EMBL" id="RZC63104.1"/>
    </source>
</evidence>
<reference evidence="1 2" key="1">
    <citation type="journal article" date="2018" name="Science">
        <title>The opium poppy genome and morphinan production.</title>
        <authorList>
            <person name="Guo L."/>
            <person name="Winzer T."/>
            <person name="Yang X."/>
            <person name="Li Y."/>
            <person name="Ning Z."/>
            <person name="He Z."/>
            <person name="Teodor R."/>
            <person name="Lu Y."/>
            <person name="Bowser T.A."/>
            <person name="Graham I.A."/>
            <person name="Ye K."/>
        </authorList>
    </citation>
    <scope>NUCLEOTIDE SEQUENCE [LARGE SCALE GENOMIC DNA]</scope>
    <source>
        <strain evidence="2">cv. HN1</strain>
        <tissue evidence="1">Leaves</tissue>
    </source>
</reference>
<dbReference type="AlphaFoldDB" id="A0A4Y7JPT2"/>
<organism evidence="1 2">
    <name type="scientific">Papaver somniferum</name>
    <name type="common">Opium poppy</name>
    <dbReference type="NCBI Taxonomy" id="3469"/>
    <lineage>
        <taxon>Eukaryota</taxon>
        <taxon>Viridiplantae</taxon>
        <taxon>Streptophyta</taxon>
        <taxon>Embryophyta</taxon>
        <taxon>Tracheophyta</taxon>
        <taxon>Spermatophyta</taxon>
        <taxon>Magnoliopsida</taxon>
        <taxon>Ranunculales</taxon>
        <taxon>Papaveraceae</taxon>
        <taxon>Papaveroideae</taxon>
        <taxon>Papaver</taxon>
    </lineage>
</organism>
<dbReference type="Proteomes" id="UP000316621">
    <property type="component" value="Chromosome 5"/>
</dbReference>
<accession>A0A4Y7JPT2</accession>
<gene>
    <name evidence="1" type="ORF">C5167_024849</name>
</gene>
<keyword evidence="2" id="KW-1185">Reference proteome</keyword>
<dbReference type="Gramene" id="RZC63104">
    <property type="protein sequence ID" value="RZC63104"/>
    <property type="gene ID" value="C5167_024849"/>
</dbReference>
<protein>
    <submittedName>
        <fullName evidence="1">Uncharacterized protein</fullName>
    </submittedName>
</protein>
<name>A0A4Y7JPT2_PAPSO</name>
<proteinExistence type="predicted"/>
<dbReference type="EMBL" id="CM010719">
    <property type="protein sequence ID" value="RZC63104.1"/>
    <property type="molecule type" value="Genomic_DNA"/>
</dbReference>
<evidence type="ECO:0000313" key="2">
    <source>
        <dbReference type="Proteomes" id="UP000316621"/>
    </source>
</evidence>
<sequence>MEDGFYTFKTNKYNDFSSQKCPSSSLWKFIGFWIKRELEGDMKLGFDVIGNGAAAICSTFEGNDRFNFVLDKISTTSLQNFCEHLLIRSEDSQASVLRTKYPSFDVDDLSFY</sequence>